<comment type="caution">
    <text evidence="1">The sequence shown here is derived from an EMBL/GenBank/DDBJ whole genome shotgun (WGS) entry which is preliminary data.</text>
</comment>
<gene>
    <name evidence="1" type="ORF">EPI10_024256</name>
</gene>
<name>A0A5B6VY77_9ROSI</name>
<dbReference type="AlphaFoldDB" id="A0A5B6VY77"/>
<protein>
    <submittedName>
        <fullName evidence="1">Retrovirus-related Pol polyprotein LINE-1</fullName>
    </submittedName>
</protein>
<accession>A0A5B6VY77</accession>
<sequence>MDVSDMKICNALFSIGLLKAPGARWASYGLPLDESINKTLFSPYSEAKRKITDNIIIAQEIIHSMRIKKGKK</sequence>
<reference evidence="2" key="1">
    <citation type="journal article" date="2019" name="Plant Biotechnol. J.">
        <title>Genome sequencing of the Australian wild diploid species Gossypium australe highlights disease resistance and delayed gland morphogenesis.</title>
        <authorList>
            <person name="Cai Y."/>
            <person name="Cai X."/>
            <person name="Wang Q."/>
            <person name="Wang P."/>
            <person name="Zhang Y."/>
            <person name="Cai C."/>
            <person name="Xu Y."/>
            <person name="Wang K."/>
            <person name="Zhou Z."/>
            <person name="Wang C."/>
            <person name="Geng S."/>
            <person name="Li B."/>
            <person name="Dong Q."/>
            <person name="Hou Y."/>
            <person name="Wang H."/>
            <person name="Ai P."/>
            <person name="Liu Z."/>
            <person name="Yi F."/>
            <person name="Sun M."/>
            <person name="An G."/>
            <person name="Cheng J."/>
            <person name="Zhang Y."/>
            <person name="Shi Q."/>
            <person name="Xie Y."/>
            <person name="Shi X."/>
            <person name="Chang Y."/>
            <person name="Huang F."/>
            <person name="Chen Y."/>
            <person name="Hong S."/>
            <person name="Mi L."/>
            <person name="Sun Q."/>
            <person name="Zhang L."/>
            <person name="Zhou B."/>
            <person name="Peng R."/>
            <person name="Zhang X."/>
            <person name="Liu F."/>
        </authorList>
    </citation>
    <scope>NUCLEOTIDE SEQUENCE [LARGE SCALE GENOMIC DNA]</scope>
    <source>
        <strain evidence="2">cv. PA1801</strain>
    </source>
</reference>
<keyword evidence="2" id="KW-1185">Reference proteome</keyword>
<dbReference type="EMBL" id="SMMG02000005">
    <property type="protein sequence ID" value="KAA3473916.1"/>
    <property type="molecule type" value="Genomic_DNA"/>
</dbReference>
<evidence type="ECO:0000313" key="2">
    <source>
        <dbReference type="Proteomes" id="UP000325315"/>
    </source>
</evidence>
<proteinExistence type="predicted"/>
<dbReference type="Proteomes" id="UP000325315">
    <property type="component" value="Unassembled WGS sequence"/>
</dbReference>
<evidence type="ECO:0000313" key="1">
    <source>
        <dbReference type="EMBL" id="KAA3473916.1"/>
    </source>
</evidence>
<dbReference type="OrthoDB" id="9980069at2759"/>
<organism evidence="1 2">
    <name type="scientific">Gossypium australe</name>
    <dbReference type="NCBI Taxonomy" id="47621"/>
    <lineage>
        <taxon>Eukaryota</taxon>
        <taxon>Viridiplantae</taxon>
        <taxon>Streptophyta</taxon>
        <taxon>Embryophyta</taxon>
        <taxon>Tracheophyta</taxon>
        <taxon>Spermatophyta</taxon>
        <taxon>Magnoliopsida</taxon>
        <taxon>eudicotyledons</taxon>
        <taxon>Gunneridae</taxon>
        <taxon>Pentapetalae</taxon>
        <taxon>rosids</taxon>
        <taxon>malvids</taxon>
        <taxon>Malvales</taxon>
        <taxon>Malvaceae</taxon>
        <taxon>Malvoideae</taxon>
        <taxon>Gossypium</taxon>
    </lineage>
</organism>